<dbReference type="KEGG" id="zmc:A265_01874"/>
<accession>B3GN70</accession>
<geneLocation type="plasmid" evidence="1">
    <name>pCP4.2</name>
</geneLocation>
<organism evidence="1">
    <name type="scientific">Zymomonas mobilis subsp. mobilis str. CP4 = NRRL B-14023</name>
    <dbReference type="NCBI Taxonomy" id="627343"/>
    <lineage>
        <taxon>Bacteria</taxon>
        <taxon>Pseudomonadati</taxon>
        <taxon>Pseudomonadota</taxon>
        <taxon>Alphaproteobacteria</taxon>
        <taxon>Sphingomonadales</taxon>
        <taxon>Zymomonadaceae</taxon>
        <taxon>Zymomonas</taxon>
    </lineage>
</organism>
<dbReference type="AlphaFoldDB" id="B3GN70"/>
<dbReference type="Pfam" id="PF04365">
    <property type="entry name" value="BrnT_toxin"/>
    <property type="match status" value="1"/>
</dbReference>
<dbReference type="Gene3D" id="3.10.450.530">
    <property type="entry name" value="Ribonuclease toxin, BrnT, of type II toxin-antitoxin system"/>
    <property type="match status" value="1"/>
</dbReference>
<dbReference type="InterPro" id="IPR007460">
    <property type="entry name" value="BrnT_toxin"/>
</dbReference>
<name>B3GN70_ZYMMB</name>
<protein>
    <recommendedName>
        <fullName evidence="2">BrnT family toxin</fullName>
    </recommendedName>
</protein>
<sequence length="98" mass="11681">MPYILYMDIKPDQIEFDPEKDAINKEKHGISLAFGFVVLNNLQVEIEDDRKDYQEKRMIAFGLISNRSFCCVYTKRGKNYRIISLRKTNKKEMKKWAL</sequence>
<evidence type="ECO:0008006" key="2">
    <source>
        <dbReference type="Google" id="ProtNLM"/>
    </source>
</evidence>
<keyword evidence="1" id="KW-0614">Plasmid</keyword>
<dbReference type="EMBL" id="EU709732">
    <property type="protein sequence ID" value="ACE07197.1"/>
    <property type="molecule type" value="Genomic_DNA"/>
</dbReference>
<evidence type="ECO:0000313" key="1">
    <source>
        <dbReference type="EMBL" id="ACE07197.1"/>
    </source>
</evidence>
<proteinExistence type="predicted"/>
<dbReference type="KEGG" id="zmi:ZCP4_1936"/>
<dbReference type="InterPro" id="IPR038573">
    <property type="entry name" value="BrnT_sf"/>
</dbReference>
<reference evidence="1" key="1">
    <citation type="submission" date="2008-05" db="EMBL/GenBank/DDBJ databases">
        <title>Zymomonas mobilis strain CP4 harbors five plasmids of similar size: analysis of a 32.6 kb representative.</title>
        <authorList>
            <person name="Pappas K.M."/>
            <person name="Villias G."/>
            <person name="Krimitzas A."/>
            <person name="Beletsiotis E."/>
            <person name="Typas M.A."/>
        </authorList>
    </citation>
    <scope>NUCLEOTIDE SEQUENCE</scope>
    <source>
        <strain evidence="1">CP4</strain>
        <plasmid evidence="1">pCP4.2</plasmid>
    </source>
</reference>